<evidence type="ECO:0000313" key="2">
    <source>
        <dbReference type="Proteomes" id="UP000809137"/>
    </source>
</evidence>
<evidence type="ECO:0000313" key="1">
    <source>
        <dbReference type="EMBL" id="MBM0748751.1"/>
    </source>
</evidence>
<dbReference type="EMBL" id="JAFCXS010000012">
    <property type="protein sequence ID" value="MBM0748751.1"/>
    <property type="molecule type" value="Genomic_DNA"/>
</dbReference>
<accession>A0ABS1Z8K0</accession>
<name>A0ABS1Z8K0_9GAMM</name>
<sequence>MHTQNVNTAASESSKTWVETPESVYFSQKVAALIDLAKIEGDMLFFRTLARLGIEPDDADEEYDAPWIARDRIERLEEMGAVSSPVVYEMVRDVDAMIKATDSELSRGEWPTLKEMQASAADIKAKVMESLKPFRFSVDVLGQMEYPEDDPVYGTYWQDGCIQLGRAWTVGEAMNIAAAVWLEDEWDPREQGECYWDSDFGRDMGPVSFSPRLIVIRDAQNRKVLTADAAGLKWNSHVTSEEEISRIAAEKEALMSEAAQESGWDNFETARQLRAKAEATQAGVVDAAWQGHPDVMAALAAFVRPERKTWGDRLNTRGLSKFMADDMTFLVSLSDRSCPASKNERYELVHGLALSIANHVSRAVTDWSSRRPKIPAAVIAAWLLTKEMVLELFGENGQEIWSGIEGALKSYLAEYYFDC</sequence>
<organism evidence="1 2">
    <name type="scientific">Pantoea eucrina</name>
    <dbReference type="NCBI Taxonomy" id="472693"/>
    <lineage>
        <taxon>Bacteria</taxon>
        <taxon>Pseudomonadati</taxon>
        <taxon>Pseudomonadota</taxon>
        <taxon>Gammaproteobacteria</taxon>
        <taxon>Enterobacterales</taxon>
        <taxon>Erwiniaceae</taxon>
        <taxon>Pantoea</taxon>
    </lineage>
</organism>
<gene>
    <name evidence="1" type="ORF">JJB79_15230</name>
</gene>
<reference evidence="1 2" key="1">
    <citation type="submission" date="2021-01" db="EMBL/GenBank/DDBJ databases">
        <title>Complete genome sequence of Pantoea eucrina OB49, a heavy metal tolerant bacterium with PGPR potential isolated from wheat in Algeria.</title>
        <authorList>
            <person name="Lekired A."/>
            <person name="Ouzari I.H."/>
        </authorList>
    </citation>
    <scope>NUCLEOTIDE SEQUENCE [LARGE SCALE GENOMIC DNA]</scope>
    <source>
        <strain evidence="1 2">OB49</strain>
    </source>
</reference>
<proteinExistence type="predicted"/>
<comment type="caution">
    <text evidence="1">The sequence shown here is derived from an EMBL/GenBank/DDBJ whole genome shotgun (WGS) entry which is preliminary data.</text>
</comment>
<dbReference type="Proteomes" id="UP000809137">
    <property type="component" value="Unassembled WGS sequence"/>
</dbReference>
<protein>
    <submittedName>
        <fullName evidence="1">Uncharacterized protein</fullName>
    </submittedName>
</protein>
<keyword evidence="2" id="KW-1185">Reference proteome</keyword>
<dbReference type="RefSeq" id="WP_203025731.1">
    <property type="nucleotide sequence ID" value="NZ_JAFCXS010000012.1"/>
</dbReference>